<dbReference type="Gene3D" id="1.10.357.10">
    <property type="entry name" value="Tetracycline Repressor, domain 2"/>
    <property type="match status" value="1"/>
</dbReference>
<dbReference type="PANTHER" id="PTHR43479">
    <property type="entry name" value="ACREF/ENVCD OPERON REPRESSOR-RELATED"/>
    <property type="match status" value="1"/>
</dbReference>
<gene>
    <name evidence="4" type="ORF">ERX29_01840</name>
</gene>
<dbReference type="EMBL" id="SCWB01000002">
    <property type="protein sequence ID" value="TDM12769.1"/>
    <property type="molecule type" value="Genomic_DNA"/>
</dbReference>
<name>A0A4R6BWQ4_9STAP</name>
<comment type="caution">
    <text evidence="4">The sequence shown here is derived from an EMBL/GenBank/DDBJ whole genome shotgun (WGS) entry which is preliminary data.</text>
</comment>
<feature type="domain" description="HTH tetR-type" evidence="3">
    <location>
        <begin position="18"/>
        <end position="78"/>
    </location>
</feature>
<protein>
    <submittedName>
        <fullName evidence="4">TetR/AcrR family transcriptional regulator</fullName>
    </submittedName>
</protein>
<keyword evidence="5" id="KW-1185">Reference proteome</keyword>
<dbReference type="InterPro" id="IPR009057">
    <property type="entry name" value="Homeodomain-like_sf"/>
</dbReference>
<keyword evidence="1 2" id="KW-0238">DNA-binding</keyword>
<evidence type="ECO:0000256" key="2">
    <source>
        <dbReference type="PROSITE-ProRule" id="PRU00335"/>
    </source>
</evidence>
<dbReference type="Pfam" id="PF00440">
    <property type="entry name" value="TetR_N"/>
    <property type="match status" value="1"/>
</dbReference>
<reference evidence="4 5" key="1">
    <citation type="submission" date="2019-01" db="EMBL/GenBank/DDBJ databases">
        <title>Draft genome sequences of the type strains of six Macrococcus species.</title>
        <authorList>
            <person name="Mazhar S."/>
            <person name="Altermann E."/>
            <person name="Hill C."/>
            <person name="Mcauliffe O."/>
        </authorList>
    </citation>
    <scope>NUCLEOTIDE SEQUENCE [LARGE SCALE GENOMIC DNA]</scope>
    <source>
        <strain evidence="4 5">CCM4815</strain>
    </source>
</reference>
<dbReference type="AlphaFoldDB" id="A0A4R6BWQ4"/>
<dbReference type="PROSITE" id="PS50977">
    <property type="entry name" value="HTH_TETR_2"/>
    <property type="match status" value="1"/>
</dbReference>
<organism evidence="4 5">
    <name type="scientific">Macrococcus lamae</name>
    <dbReference type="NCBI Taxonomy" id="198484"/>
    <lineage>
        <taxon>Bacteria</taxon>
        <taxon>Bacillati</taxon>
        <taxon>Bacillota</taxon>
        <taxon>Bacilli</taxon>
        <taxon>Bacillales</taxon>
        <taxon>Staphylococcaceae</taxon>
        <taxon>Macrococcus</taxon>
    </lineage>
</organism>
<dbReference type="InterPro" id="IPR001647">
    <property type="entry name" value="HTH_TetR"/>
</dbReference>
<evidence type="ECO:0000256" key="1">
    <source>
        <dbReference type="ARBA" id="ARBA00023125"/>
    </source>
</evidence>
<evidence type="ECO:0000313" key="4">
    <source>
        <dbReference type="EMBL" id="TDM12769.1"/>
    </source>
</evidence>
<sequence>MRATERKQLMALNNKPFHKTKQHLIDVMNDMLRHATIEDITIKALVQEADVTRSTFYTYYSDKYALFEDLIAQCNRQIYFALRYVPAHFSSLEVRKRIYDNTWQVLTTIYSYKHIFSQINPEIRVKILEQEIHSFKPLLVQQFKYLKVNASVDADILATFYLSGIISTYNLWIANNFSMPIEELCEQVTDLTMTIYSGYIDKE</sequence>
<dbReference type="RefSeq" id="WP_133442984.1">
    <property type="nucleotide sequence ID" value="NZ_SCWB01000002.1"/>
</dbReference>
<dbReference type="SUPFAM" id="SSF46689">
    <property type="entry name" value="Homeodomain-like"/>
    <property type="match status" value="1"/>
</dbReference>
<evidence type="ECO:0000259" key="3">
    <source>
        <dbReference type="PROSITE" id="PS50977"/>
    </source>
</evidence>
<feature type="DNA-binding region" description="H-T-H motif" evidence="2">
    <location>
        <begin position="41"/>
        <end position="60"/>
    </location>
</feature>
<dbReference type="PANTHER" id="PTHR43479:SF11">
    <property type="entry name" value="ACREF_ENVCD OPERON REPRESSOR-RELATED"/>
    <property type="match status" value="1"/>
</dbReference>
<evidence type="ECO:0000313" key="5">
    <source>
        <dbReference type="Proteomes" id="UP000294802"/>
    </source>
</evidence>
<dbReference type="OrthoDB" id="9810250at2"/>
<dbReference type="Proteomes" id="UP000294802">
    <property type="component" value="Unassembled WGS sequence"/>
</dbReference>
<proteinExistence type="predicted"/>
<dbReference type="InterPro" id="IPR050624">
    <property type="entry name" value="HTH-type_Tx_Regulator"/>
</dbReference>
<dbReference type="GO" id="GO:0003677">
    <property type="term" value="F:DNA binding"/>
    <property type="evidence" value="ECO:0007669"/>
    <property type="project" value="UniProtKB-UniRule"/>
</dbReference>
<accession>A0A4R6BWQ4</accession>